<comment type="pathway">
    <text evidence="2">Glycerolipid metabolism; triacylglycerol biosynthesis.</text>
</comment>
<evidence type="ECO:0000256" key="9">
    <source>
        <dbReference type="ARBA" id="ARBA00022798"/>
    </source>
</evidence>
<comment type="similarity">
    <text evidence="4">Belongs to the diacylglycerol acyltransferase family.</text>
</comment>
<dbReference type="Pfam" id="PF03982">
    <property type="entry name" value="DAGAT"/>
    <property type="match status" value="1"/>
</dbReference>
<dbReference type="EMBL" id="JBBCAQ010000037">
    <property type="protein sequence ID" value="KAK7573547.1"/>
    <property type="molecule type" value="Genomic_DNA"/>
</dbReference>
<evidence type="ECO:0000256" key="1">
    <source>
        <dbReference type="ARBA" id="ARBA00004477"/>
    </source>
</evidence>
<gene>
    <name evidence="15" type="ORF">V9T40_010738</name>
</gene>
<evidence type="ECO:0000256" key="13">
    <source>
        <dbReference type="ARBA" id="ARBA00023136"/>
    </source>
</evidence>
<evidence type="ECO:0000256" key="3">
    <source>
        <dbReference type="ARBA" id="ARBA00005189"/>
    </source>
</evidence>
<dbReference type="GO" id="GO:0005789">
    <property type="term" value="C:endoplasmic reticulum membrane"/>
    <property type="evidence" value="ECO:0007669"/>
    <property type="project" value="UniProtKB-SubCell"/>
</dbReference>
<reference evidence="15 16" key="1">
    <citation type="submission" date="2024-03" db="EMBL/GenBank/DDBJ databases">
        <title>Adaptation during the transition from Ophiocordyceps entomopathogen to insect associate is accompanied by gene loss and intensified selection.</title>
        <authorList>
            <person name="Ward C.M."/>
            <person name="Onetto C.A."/>
            <person name="Borneman A.R."/>
        </authorList>
    </citation>
    <scope>NUCLEOTIDE SEQUENCE [LARGE SCALE GENOMIC DNA]</scope>
    <source>
        <strain evidence="15">AWRI1</strain>
        <tissue evidence="15">Single Adult Female</tissue>
    </source>
</reference>
<dbReference type="Proteomes" id="UP001367676">
    <property type="component" value="Unassembled WGS sequence"/>
</dbReference>
<protein>
    <recommendedName>
        <fullName evidence="5">diacylglycerol O-acyltransferase</fullName>
        <ecNumber evidence="5">2.3.1.20</ecNumber>
    </recommendedName>
</protein>
<dbReference type="PANTHER" id="PTHR12317:SF0">
    <property type="entry name" value="ACYLTRANSFERASE"/>
    <property type="match status" value="1"/>
</dbReference>
<keyword evidence="16" id="KW-1185">Reference proteome</keyword>
<keyword evidence="8" id="KW-0812">Transmembrane</keyword>
<dbReference type="GO" id="GO:0003676">
    <property type="term" value="F:nucleic acid binding"/>
    <property type="evidence" value="ECO:0007669"/>
    <property type="project" value="InterPro"/>
</dbReference>
<dbReference type="PANTHER" id="PTHR12317">
    <property type="entry name" value="DIACYLGLYCEROL O-ACYLTRANSFERASE"/>
    <property type="match status" value="1"/>
</dbReference>
<dbReference type="GO" id="GO:0004144">
    <property type="term" value="F:diacylglycerol O-acyltransferase activity"/>
    <property type="evidence" value="ECO:0007669"/>
    <property type="project" value="UniProtKB-EC"/>
</dbReference>
<keyword evidence="13" id="KW-0472">Membrane</keyword>
<evidence type="ECO:0000256" key="2">
    <source>
        <dbReference type="ARBA" id="ARBA00004771"/>
    </source>
</evidence>
<proteinExistence type="inferred from homology"/>
<evidence type="ECO:0000313" key="15">
    <source>
        <dbReference type="EMBL" id="KAK7573547.1"/>
    </source>
</evidence>
<keyword evidence="7" id="KW-0808">Transferase</keyword>
<sequence>MAQKNRKILLIIDNCPAHPKDVSLSNVQLEFLPANTTSCTQPLDQVGKPIEVPKVENPSAELIDEYHEKFYRSLKNLFEEYKHEYDEAGDAAQLVMVRSIRLELLYQNSLNKEAWVPTEEPKRLFQGCE</sequence>
<organism evidence="15 16">
    <name type="scientific">Parthenolecanium corni</name>
    <dbReference type="NCBI Taxonomy" id="536013"/>
    <lineage>
        <taxon>Eukaryota</taxon>
        <taxon>Metazoa</taxon>
        <taxon>Ecdysozoa</taxon>
        <taxon>Arthropoda</taxon>
        <taxon>Hexapoda</taxon>
        <taxon>Insecta</taxon>
        <taxon>Pterygota</taxon>
        <taxon>Neoptera</taxon>
        <taxon>Paraneoptera</taxon>
        <taxon>Hemiptera</taxon>
        <taxon>Sternorrhyncha</taxon>
        <taxon>Coccoidea</taxon>
        <taxon>Coccidae</taxon>
        <taxon>Parthenolecanium</taxon>
    </lineage>
</organism>
<keyword evidence="11" id="KW-1133">Transmembrane helix</keyword>
<evidence type="ECO:0000313" key="16">
    <source>
        <dbReference type="Proteomes" id="UP001367676"/>
    </source>
</evidence>
<evidence type="ECO:0000256" key="8">
    <source>
        <dbReference type="ARBA" id="ARBA00022692"/>
    </source>
</evidence>
<dbReference type="InterPro" id="IPR007130">
    <property type="entry name" value="DAGAT"/>
</dbReference>
<keyword evidence="14" id="KW-0012">Acyltransferase</keyword>
<evidence type="ECO:0000256" key="11">
    <source>
        <dbReference type="ARBA" id="ARBA00022989"/>
    </source>
</evidence>
<name>A0AAN9THA6_9HEMI</name>
<keyword evidence="9" id="KW-0319">Glycerol metabolism</keyword>
<evidence type="ECO:0000256" key="10">
    <source>
        <dbReference type="ARBA" id="ARBA00022824"/>
    </source>
</evidence>
<comment type="subcellular location">
    <subcellularLocation>
        <location evidence="1">Endoplasmic reticulum membrane</location>
        <topology evidence="1">Multi-pass membrane protein</topology>
    </subcellularLocation>
</comment>
<comment type="caution">
    <text evidence="15">The sequence shown here is derived from an EMBL/GenBank/DDBJ whole genome shotgun (WGS) entry which is preliminary data.</text>
</comment>
<evidence type="ECO:0000256" key="6">
    <source>
        <dbReference type="ARBA" id="ARBA00022516"/>
    </source>
</evidence>
<dbReference type="GO" id="GO:0006071">
    <property type="term" value="P:glycerol metabolic process"/>
    <property type="evidence" value="ECO:0007669"/>
    <property type="project" value="UniProtKB-KW"/>
</dbReference>
<keyword evidence="12" id="KW-0443">Lipid metabolism</keyword>
<dbReference type="GO" id="GO:0019432">
    <property type="term" value="P:triglyceride biosynthetic process"/>
    <property type="evidence" value="ECO:0007669"/>
    <property type="project" value="TreeGrafter"/>
</dbReference>
<keyword evidence="10" id="KW-0256">Endoplasmic reticulum</keyword>
<evidence type="ECO:0000256" key="14">
    <source>
        <dbReference type="ARBA" id="ARBA00023315"/>
    </source>
</evidence>
<evidence type="ECO:0000256" key="7">
    <source>
        <dbReference type="ARBA" id="ARBA00022679"/>
    </source>
</evidence>
<keyword evidence="6" id="KW-0444">Lipid biosynthesis</keyword>
<accession>A0AAN9THA6</accession>
<comment type="pathway">
    <text evidence="3">Lipid metabolism.</text>
</comment>
<evidence type="ECO:0000256" key="5">
    <source>
        <dbReference type="ARBA" id="ARBA00013244"/>
    </source>
</evidence>
<dbReference type="EC" id="2.3.1.20" evidence="5"/>
<evidence type="ECO:0000256" key="4">
    <source>
        <dbReference type="ARBA" id="ARBA00005420"/>
    </source>
</evidence>
<dbReference type="AlphaFoldDB" id="A0AAN9THA6"/>
<evidence type="ECO:0000256" key="12">
    <source>
        <dbReference type="ARBA" id="ARBA00023098"/>
    </source>
</evidence>